<accession>A0A9P8ICL6</accession>
<organism evidence="1 2">
    <name type="scientific">Trichoglossum hirsutum</name>
    <dbReference type="NCBI Taxonomy" id="265104"/>
    <lineage>
        <taxon>Eukaryota</taxon>
        <taxon>Fungi</taxon>
        <taxon>Dikarya</taxon>
        <taxon>Ascomycota</taxon>
        <taxon>Pezizomycotina</taxon>
        <taxon>Geoglossomycetes</taxon>
        <taxon>Geoglossales</taxon>
        <taxon>Geoglossaceae</taxon>
        <taxon>Trichoglossum</taxon>
    </lineage>
</organism>
<dbReference type="InterPro" id="IPR014839">
    <property type="entry name" value="Crt10"/>
</dbReference>
<comment type="caution">
    <text evidence="1">The sequence shown here is derived from an EMBL/GenBank/DDBJ whole genome shotgun (WGS) entry which is preliminary data.</text>
</comment>
<gene>
    <name evidence="1" type="ORF">GP486_007058</name>
</gene>
<dbReference type="InterPro" id="IPR036322">
    <property type="entry name" value="WD40_repeat_dom_sf"/>
</dbReference>
<dbReference type="SUPFAM" id="SSF50978">
    <property type="entry name" value="WD40 repeat-like"/>
    <property type="match status" value="1"/>
</dbReference>
<reference evidence="1" key="1">
    <citation type="submission" date="2021-03" db="EMBL/GenBank/DDBJ databases">
        <title>Comparative genomics and phylogenomic investigation of the class Geoglossomycetes provide insights into ecological specialization and systematics.</title>
        <authorList>
            <person name="Melie T."/>
            <person name="Pirro S."/>
            <person name="Miller A.N."/>
            <person name="Quandt A."/>
        </authorList>
    </citation>
    <scope>NUCLEOTIDE SEQUENCE</scope>
    <source>
        <strain evidence="1">CAQ_001_2017</strain>
    </source>
</reference>
<proteinExistence type="predicted"/>
<evidence type="ECO:0000313" key="1">
    <source>
        <dbReference type="EMBL" id="KAH0551724.1"/>
    </source>
</evidence>
<protein>
    <submittedName>
        <fullName evidence="1">Uncharacterized protein</fullName>
    </submittedName>
</protein>
<keyword evidence="2" id="KW-1185">Reference proteome</keyword>
<dbReference type="EMBL" id="JAGHQM010001812">
    <property type="protein sequence ID" value="KAH0551724.1"/>
    <property type="molecule type" value="Genomic_DNA"/>
</dbReference>
<dbReference type="Pfam" id="PF08728">
    <property type="entry name" value="CRT10"/>
    <property type="match status" value="1"/>
</dbReference>
<dbReference type="AlphaFoldDB" id="A0A9P8ICL6"/>
<dbReference type="Gene3D" id="2.130.10.10">
    <property type="entry name" value="YVTN repeat-like/Quinoprotein amine dehydrogenase"/>
    <property type="match status" value="1"/>
</dbReference>
<sequence>MSSTRPFRELNVSVSGVQRHNERTALSQVRNLYFVAYVDRIWVYQPRFPTQVLRTRPDLILTLPVSRENLTGYIDKDNPHAVNHLVVGDLGGEEILACVCDDGDVVAFQTQKILAAIERRTADERLHAVEGDHVKAFFNENVGKSAWGLAIHKSARMIAVSANTTEITVFAFALATESSTAYSRALERSTLPSESVDWVPIGASSPESASFYQSPSFEASRLLLRQQNYRITLRGHSDNIPSVAFYNSQDDSQGRWLVSTDIKSAVVVWDVWCRRIVKRTRFIDQNNALHPADVS</sequence>
<evidence type="ECO:0000313" key="2">
    <source>
        <dbReference type="Proteomes" id="UP000750711"/>
    </source>
</evidence>
<name>A0A9P8ICL6_9PEZI</name>
<dbReference type="Proteomes" id="UP000750711">
    <property type="component" value="Unassembled WGS sequence"/>
</dbReference>
<dbReference type="InterPro" id="IPR015943">
    <property type="entry name" value="WD40/YVTN_repeat-like_dom_sf"/>
</dbReference>